<accession>A0ABZ2C9I5</accession>
<reference evidence="1 2" key="1">
    <citation type="submission" date="2023-10" db="EMBL/GenBank/DDBJ databases">
        <title>Niallia locisalis sp.nov. isolated from a salt pond sample.</title>
        <authorList>
            <person name="Li X.-J."/>
            <person name="Dong L."/>
        </authorList>
    </citation>
    <scope>NUCLEOTIDE SEQUENCE [LARGE SCALE GENOMIC DNA]</scope>
    <source>
        <strain evidence="1 2">DSM 29761</strain>
    </source>
</reference>
<dbReference type="Proteomes" id="UP001357223">
    <property type="component" value="Chromosome"/>
</dbReference>
<evidence type="ECO:0000313" key="2">
    <source>
        <dbReference type="Proteomes" id="UP001357223"/>
    </source>
</evidence>
<name>A0ABZ2C9I5_9BACI</name>
<organism evidence="1 2">
    <name type="scientific">Niallia oryzisoli</name>
    <dbReference type="NCBI Taxonomy" id="1737571"/>
    <lineage>
        <taxon>Bacteria</taxon>
        <taxon>Bacillati</taxon>
        <taxon>Bacillota</taxon>
        <taxon>Bacilli</taxon>
        <taxon>Bacillales</taxon>
        <taxon>Bacillaceae</taxon>
        <taxon>Niallia</taxon>
    </lineage>
</organism>
<sequence>MELNIRDFTLLLIKSYKRYTDGYISEQTAYREAYMLNNIIKSIEVTELEARLERIEGVLQNGK</sequence>
<proteinExistence type="predicted"/>
<dbReference type="EMBL" id="CP137640">
    <property type="protein sequence ID" value="WVX80379.1"/>
    <property type="molecule type" value="Genomic_DNA"/>
</dbReference>
<protein>
    <recommendedName>
        <fullName evidence="3">Phage protein</fullName>
    </recommendedName>
</protein>
<gene>
    <name evidence="1" type="ORF">R4Z09_24500</name>
</gene>
<keyword evidence="2" id="KW-1185">Reference proteome</keyword>
<evidence type="ECO:0008006" key="3">
    <source>
        <dbReference type="Google" id="ProtNLM"/>
    </source>
</evidence>
<dbReference type="RefSeq" id="WP_338449310.1">
    <property type="nucleotide sequence ID" value="NZ_CP137640.1"/>
</dbReference>
<evidence type="ECO:0000313" key="1">
    <source>
        <dbReference type="EMBL" id="WVX80379.1"/>
    </source>
</evidence>